<dbReference type="Proteomes" id="UP001152320">
    <property type="component" value="Chromosome 17"/>
</dbReference>
<sequence length="304" mass="34862">MSYSTTPVISADEWWSQHKRVKLLAGEMSYYDSDPKQEKSKRTAVFLHGNPASSYLWRHIVPRVDGIARCLAPDLIGMGRSSKLENSMYTYDDHYKCLSAWFESFNLKDKITVVCQDWGSGLGLNWIYQNQSKVEGVVYFEAIVGVFKNLDEFPEIARDGIKSIRSEAGEEMVLKQNMFVEQLLPLGMLRTLDPVEMEAYREPYKVEGESRRPTLTWPRQIPFRDTGPQNIVDYVDTYTKWLAQSENLPKVYIHGEPGILSPNLRKVVNGWPNQKIVTVKGAHFLQEDSPVEVGDILKDFMLSI</sequence>
<dbReference type="Gene3D" id="3.40.50.1820">
    <property type="entry name" value="alpha/beta hydrolase"/>
    <property type="match status" value="1"/>
</dbReference>
<keyword evidence="3" id="KW-1185">Reference proteome</keyword>
<protein>
    <submittedName>
        <fullName evidence="2">Coelenterazine h 2-monooxygenase</fullName>
    </submittedName>
</protein>
<dbReference type="InterPro" id="IPR000073">
    <property type="entry name" value="AB_hydrolase_1"/>
</dbReference>
<dbReference type="GO" id="GO:0003824">
    <property type="term" value="F:catalytic activity"/>
    <property type="evidence" value="ECO:0007669"/>
    <property type="project" value="InterPro"/>
</dbReference>
<feature type="domain" description="AB hydrolase-1" evidence="1">
    <location>
        <begin position="45"/>
        <end position="290"/>
    </location>
</feature>
<reference evidence="2" key="1">
    <citation type="submission" date="2021-10" db="EMBL/GenBank/DDBJ databases">
        <title>Tropical sea cucumber genome reveals ecological adaptation and Cuvierian tubules defense mechanism.</title>
        <authorList>
            <person name="Chen T."/>
        </authorList>
    </citation>
    <scope>NUCLEOTIDE SEQUENCE</scope>
    <source>
        <strain evidence="2">Nanhai2018</strain>
        <tissue evidence="2">Muscle</tissue>
    </source>
</reference>
<comment type="caution">
    <text evidence="2">The sequence shown here is derived from an EMBL/GenBank/DDBJ whole genome shotgun (WGS) entry which is preliminary data.</text>
</comment>
<evidence type="ECO:0000259" key="1">
    <source>
        <dbReference type="Pfam" id="PF00561"/>
    </source>
</evidence>
<name>A0A9Q1BHV8_HOLLE</name>
<gene>
    <name evidence="2" type="ORF">HOLleu_33020</name>
</gene>
<proteinExistence type="predicted"/>
<dbReference type="PANTHER" id="PTHR43798:SF24">
    <property type="entry name" value="CIS-3-ALKYL-4-ALKYLOXETAN-2-ONE DECARBOXYLASE"/>
    <property type="match status" value="1"/>
</dbReference>
<dbReference type="NCBIfam" id="NF002938">
    <property type="entry name" value="PRK03592.1"/>
    <property type="match status" value="1"/>
</dbReference>
<evidence type="ECO:0000313" key="2">
    <source>
        <dbReference type="EMBL" id="KAJ8025457.1"/>
    </source>
</evidence>
<dbReference type="InterPro" id="IPR000639">
    <property type="entry name" value="Epox_hydrolase-like"/>
</dbReference>
<accession>A0A9Q1BHV8</accession>
<dbReference type="InterPro" id="IPR029058">
    <property type="entry name" value="AB_hydrolase_fold"/>
</dbReference>
<dbReference type="SUPFAM" id="SSF53474">
    <property type="entry name" value="alpha/beta-Hydrolases"/>
    <property type="match status" value="1"/>
</dbReference>
<dbReference type="GO" id="GO:0016020">
    <property type="term" value="C:membrane"/>
    <property type="evidence" value="ECO:0007669"/>
    <property type="project" value="TreeGrafter"/>
</dbReference>
<dbReference type="EMBL" id="JAIZAY010000017">
    <property type="protein sequence ID" value="KAJ8025457.1"/>
    <property type="molecule type" value="Genomic_DNA"/>
</dbReference>
<dbReference type="InterPro" id="IPR050266">
    <property type="entry name" value="AB_hydrolase_sf"/>
</dbReference>
<dbReference type="Pfam" id="PF00561">
    <property type="entry name" value="Abhydrolase_1"/>
    <property type="match status" value="1"/>
</dbReference>
<dbReference type="PANTHER" id="PTHR43798">
    <property type="entry name" value="MONOACYLGLYCEROL LIPASE"/>
    <property type="match status" value="1"/>
</dbReference>
<dbReference type="OrthoDB" id="408373at2759"/>
<organism evidence="2 3">
    <name type="scientific">Holothuria leucospilota</name>
    <name type="common">Black long sea cucumber</name>
    <name type="synonym">Mertensiothuria leucospilota</name>
    <dbReference type="NCBI Taxonomy" id="206669"/>
    <lineage>
        <taxon>Eukaryota</taxon>
        <taxon>Metazoa</taxon>
        <taxon>Echinodermata</taxon>
        <taxon>Eleutherozoa</taxon>
        <taxon>Echinozoa</taxon>
        <taxon>Holothuroidea</taxon>
        <taxon>Aspidochirotacea</taxon>
        <taxon>Aspidochirotida</taxon>
        <taxon>Holothuriidae</taxon>
        <taxon>Holothuria</taxon>
    </lineage>
</organism>
<dbReference type="PRINTS" id="PR00412">
    <property type="entry name" value="EPOXHYDRLASE"/>
</dbReference>
<evidence type="ECO:0000313" key="3">
    <source>
        <dbReference type="Proteomes" id="UP001152320"/>
    </source>
</evidence>
<dbReference type="AlphaFoldDB" id="A0A9Q1BHV8"/>